<accession>A0A5P1FUC8</accession>
<dbReference type="AlphaFoldDB" id="A0A5P1FUC8"/>
<keyword evidence="2" id="KW-1185">Reference proteome</keyword>
<dbReference type="EMBL" id="CM007381">
    <property type="protein sequence ID" value="ONK80599.1"/>
    <property type="molecule type" value="Genomic_DNA"/>
</dbReference>
<dbReference type="Gramene" id="ONK80599">
    <property type="protein sequence ID" value="ONK80599"/>
    <property type="gene ID" value="A4U43_C01F19620"/>
</dbReference>
<proteinExistence type="predicted"/>
<reference evidence="2" key="1">
    <citation type="journal article" date="2017" name="Nat. Commun.">
        <title>The asparagus genome sheds light on the origin and evolution of a young Y chromosome.</title>
        <authorList>
            <person name="Harkess A."/>
            <person name="Zhou J."/>
            <person name="Xu C."/>
            <person name="Bowers J.E."/>
            <person name="Van der Hulst R."/>
            <person name="Ayyampalayam S."/>
            <person name="Mercati F."/>
            <person name="Riccardi P."/>
            <person name="McKain M.R."/>
            <person name="Kakrana A."/>
            <person name="Tang H."/>
            <person name="Ray J."/>
            <person name="Groenendijk J."/>
            <person name="Arikit S."/>
            <person name="Mathioni S.M."/>
            <person name="Nakano M."/>
            <person name="Shan H."/>
            <person name="Telgmann-Rauber A."/>
            <person name="Kanno A."/>
            <person name="Yue Z."/>
            <person name="Chen H."/>
            <person name="Li W."/>
            <person name="Chen Y."/>
            <person name="Xu X."/>
            <person name="Zhang Y."/>
            <person name="Luo S."/>
            <person name="Chen H."/>
            <person name="Gao J."/>
            <person name="Mao Z."/>
            <person name="Pires J.C."/>
            <person name="Luo M."/>
            <person name="Kudrna D."/>
            <person name="Wing R.A."/>
            <person name="Meyers B.C."/>
            <person name="Yi K."/>
            <person name="Kong H."/>
            <person name="Lavrijsen P."/>
            <person name="Sunseri F."/>
            <person name="Falavigna A."/>
            <person name="Ye Y."/>
            <person name="Leebens-Mack J.H."/>
            <person name="Chen G."/>
        </authorList>
    </citation>
    <scope>NUCLEOTIDE SEQUENCE [LARGE SCALE GENOMIC DNA]</scope>
    <source>
        <strain evidence="2">cv. DH0086</strain>
    </source>
</reference>
<dbReference type="Proteomes" id="UP000243459">
    <property type="component" value="Chromosome 1"/>
</dbReference>
<gene>
    <name evidence="1" type="ORF">A4U43_C01F19620</name>
</gene>
<name>A0A5P1FUC8_ASPOF</name>
<organism evidence="1 2">
    <name type="scientific">Asparagus officinalis</name>
    <name type="common">Garden asparagus</name>
    <dbReference type="NCBI Taxonomy" id="4686"/>
    <lineage>
        <taxon>Eukaryota</taxon>
        <taxon>Viridiplantae</taxon>
        <taxon>Streptophyta</taxon>
        <taxon>Embryophyta</taxon>
        <taxon>Tracheophyta</taxon>
        <taxon>Spermatophyta</taxon>
        <taxon>Magnoliopsida</taxon>
        <taxon>Liliopsida</taxon>
        <taxon>Asparagales</taxon>
        <taxon>Asparagaceae</taxon>
        <taxon>Asparagoideae</taxon>
        <taxon>Asparagus</taxon>
    </lineage>
</organism>
<evidence type="ECO:0000313" key="2">
    <source>
        <dbReference type="Proteomes" id="UP000243459"/>
    </source>
</evidence>
<sequence>MGRDGLLRRRSAAGVDRVSKANGASGRGQTRWLLFSAKAAIRVGVRKYAPRVGAAEVKRWAGEWGRRGRSGDQGLVWRLSASGVSRRASTKAVVTTARMTAGENTEVKLLSGRHRRTGTAGAGADLRCASTTIIRTGDSGMWELRLCSDGGPQWSWA</sequence>
<protein>
    <submittedName>
        <fullName evidence="1">Uncharacterized protein</fullName>
    </submittedName>
</protein>
<evidence type="ECO:0000313" key="1">
    <source>
        <dbReference type="EMBL" id="ONK80599.1"/>
    </source>
</evidence>